<dbReference type="Pfam" id="PF07681">
    <property type="entry name" value="DoxX"/>
    <property type="match status" value="1"/>
</dbReference>
<accession>A0A963YXL8</accession>
<evidence type="ECO:0000256" key="2">
    <source>
        <dbReference type="ARBA" id="ARBA00006679"/>
    </source>
</evidence>
<dbReference type="PANTHER" id="PTHR33452">
    <property type="entry name" value="OXIDOREDUCTASE CATD-RELATED"/>
    <property type="match status" value="1"/>
</dbReference>
<keyword evidence="3" id="KW-1003">Cell membrane</keyword>
<keyword evidence="4 7" id="KW-0812">Transmembrane</keyword>
<evidence type="ECO:0000256" key="1">
    <source>
        <dbReference type="ARBA" id="ARBA00004651"/>
    </source>
</evidence>
<evidence type="ECO:0000313" key="8">
    <source>
        <dbReference type="EMBL" id="MCB8879043.1"/>
    </source>
</evidence>
<dbReference type="Proteomes" id="UP000721844">
    <property type="component" value="Unassembled WGS sequence"/>
</dbReference>
<gene>
    <name evidence="8" type="ORF">ACELLULO517_02270</name>
</gene>
<evidence type="ECO:0000256" key="3">
    <source>
        <dbReference type="ARBA" id="ARBA00022475"/>
    </source>
</evidence>
<reference evidence="8 9" key="1">
    <citation type="journal article" date="2021" name="Microorganisms">
        <title>Acidisoma silvae sp. nov. and Acidisomacellulosilytica sp. nov., Two Acidophilic Bacteria Isolated from Decaying Wood, Hydrolyzing Cellulose and Producing Poly-3-hydroxybutyrate.</title>
        <authorList>
            <person name="Mieszkin S."/>
            <person name="Pouder E."/>
            <person name="Uroz S."/>
            <person name="Simon-Colin C."/>
            <person name="Alain K."/>
        </authorList>
    </citation>
    <scope>NUCLEOTIDE SEQUENCE [LARGE SCALE GENOMIC DNA]</scope>
    <source>
        <strain evidence="8 9">HW T5.17</strain>
    </source>
</reference>
<feature type="transmembrane region" description="Helical" evidence="7">
    <location>
        <begin position="33"/>
        <end position="52"/>
    </location>
</feature>
<proteinExistence type="inferred from homology"/>
<organism evidence="8 9">
    <name type="scientific">Acidisoma cellulosilyticum</name>
    <dbReference type="NCBI Taxonomy" id="2802395"/>
    <lineage>
        <taxon>Bacteria</taxon>
        <taxon>Pseudomonadati</taxon>
        <taxon>Pseudomonadota</taxon>
        <taxon>Alphaproteobacteria</taxon>
        <taxon>Acetobacterales</taxon>
        <taxon>Acidocellaceae</taxon>
        <taxon>Acidisoma</taxon>
    </lineage>
</organism>
<keyword evidence="9" id="KW-1185">Reference proteome</keyword>
<feature type="transmembrane region" description="Helical" evidence="7">
    <location>
        <begin position="59"/>
        <end position="78"/>
    </location>
</feature>
<dbReference type="GO" id="GO:0005886">
    <property type="term" value="C:plasma membrane"/>
    <property type="evidence" value="ECO:0007669"/>
    <property type="project" value="UniProtKB-SubCell"/>
</dbReference>
<keyword evidence="5 7" id="KW-1133">Transmembrane helix</keyword>
<keyword evidence="6 7" id="KW-0472">Membrane</keyword>
<comment type="caution">
    <text evidence="8">The sequence shown here is derived from an EMBL/GenBank/DDBJ whole genome shotgun (WGS) entry which is preliminary data.</text>
</comment>
<evidence type="ECO:0000313" key="9">
    <source>
        <dbReference type="Proteomes" id="UP000721844"/>
    </source>
</evidence>
<dbReference type="PANTHER" id="PTHR33452:SF1">
    <property type="entry name" value="INNER MEMBRANE PROTEIN YPHA-RELATED"/>
    <property type="match status" value="1"/>
</dbReference>
<dbReference type="EMBL" id="JAESVA010000001">
    <property type="protein sequence ID" value="MCB8879043.1"/>
    <property type="molecule type" value="Genomic_DNA"/>
</dbReference>
<protein>
    <submittedName>
        <fullName evidence="8">DoxX family protein</fullName>
    </submittedName>
</protein>
<evidence type="ECO:0000256" key="4">
    <source>
        <dbReference type="ARBA" id="ARBA00022692"/>
    </source>
</evidence>
<evidence type="ECO:0000256" key="7">
    <source>
        <dbReference type="SAM" id="Phobius"/>
    </source>
</evidence>
<dbReference type="InterPro" id="IPR051907">
    <property type="entry name" value="DoxX-like_oxidoreductase"/>
</dbReference>
<evidence type="ECO:0000256" key="6">
    <source>
        <dbReference type="ARBA" id="ARBA00023136"/>
    </source>
</evidence>
<dbReference type="InterPro" id="IPR032808">
    <property type="entry name" value="DoxX"/>
</dbReference>
<comment type="similarity">
    <text evidence="2">Belongs to the DoxX family.</text>
</comment>
<sequence>MLVLLFLIFGWSKMTNFAGTVSYMAQTGMPLPFLGAVVAIIIEFFVSIAVLLGIFTQPLAVLMALYTLATGFIGHKYWLMTGVARYENEINFFKNVSIAGGFLLLYVTGPGRYALPIGKRS</sequence>
<evidence type="ECO:0000256" key="5">
    <source>
        <dbReference type="ARBA" id="ARBA00022989"/>
    </source>
</evidence>
<comment type="subcellular location">
    <subcellularLocation>
        <location evidence="1">Cell membrane</location>
        <topology evidence="1">Multi-pass membrane protein</topology>
    </subcellularLocation>
</comment>
<dbReference type="AlphaFoldDB" id="A0A963YXL8"/>
<name>A0A963YXL8_9PROT</name>
<feature type="transmembrane region" description="Helical" evidence="7">
    <location>
        <begin position="98"/>
        <end position="115"/>
    </location>
</feature>